<dbReference type="SUPFAM" id="SSF55811">
    <property type="entry name" value="Nudix"/>
    <property type="match status" value="1"/>
</dbReference>
<evidence type="ECO:0000313" key="4">
    <source>
        <dbReference type="EMBL" id="MBM3114623.1"/>
    </source>
</evidence>
<dbReference type="InterPro" id="IPR000086">
    <property type="entry name" value="NUDIX_hydrolase_dom"/>
</dbReference>
<gene>
    <name evidence="4" type="ORF">JMJ54_02165</name>
</gene>
<evidence type="ECO:0000259" key="3">
    <source>
        <dbReference type="PROSITE" id="PS51462"/>
    </source>
</evidence>
<dbReference type="PROSITE" id="PS51462">
    <property type="entry name" value="NUDIX"/>
    <property type="match status" value="1"/>
</dbReference>
<evidence type="ECO:0000256" key="2">
    <source>
        <dbReference type="ARBA" id="ARBA00022801"/>
    </source>
</evidence>
<proteinExistence type="predicted"/>
<feature type="domain" description="Nudix hydrolase" evidence="3">
    <location>
        <begin position="119"/>
        <end position="256"/>
    </location>
</feature>
<dbReference type="PROSITE" id="PS00893">
    <property type="entry name" value="NUDIX_BOX"/>
    <property type="match status" value="1"/>
</dbReference>
<evidence type="ECO:0000256" key="1">
    <source>
        <dbReference type="ARBA" id="ARBA00001946"/>
    </source>
</evidence>
<evidence type="ECO:0000313" key="5">
    <source>
        <dbReference type="Proteomes" id="UP000809431"/>
    </source>
</evidence>
<reference evidence="4 5" key="1">
    <citation type="submission" date="2021-01" db="EMBL/GenBank/DDBJ databases">
        <title>Draft Genome Sequence and Polyhydroxyalkanoate Biosynthetic Potential of Jeongeupia naejangsanensis Type Strain DSM 24253.</title>
        <authorList>
            <person name="Turrini P."/>
            <person name="Artuso I."/>
            <person name="Lugli G.A."/>
            <person name="Frangipani E."/>
            <person name="Ventura M."/>
            <person name="Visca P."/>
        </authorList>
    </citation>
    <scope>NUCLEOTIDE SEQUENCE [LARGE SCALE GENOMIC DNA]</scope>
    <source>
        <strain evidence="4 5">DSM 24253</strain>
    </source>
</reference>
<keyword evidence="5" id="KW-1185">Reference proteome</keyword>
<sequence length="264" mass="29538">MNTRLQRDFAPRPRFDASGLVRFHVLGEAVGWLEPETCAFLQALSPRFAGRGPQLHLDATADEVEPLLGRTALAMRDAGLIRGWRNERYTCFAPDAQGLPDLERPLFTLERAAFRRFGLTSRAVHANGYTSDRQLWIGRRSPRKTIDPNRLDNLSAGGIASGETPEHCVVRELWEEAGVPAEIAASAVYASSMRCTRNEPDGTHDEVLHCYDLLLPDHFVPRNTDGEVADFIRLSADAVLARLDEFTVDAAMATSDFLHRQRWL</sequence>
<comment type="caution">
    <text evidence="4">The sequence shown here is derived from an EMBL/GenBank/DDBJ whole genome shotgun (WGS) entry which is preliminary data.</text>
</comment>
<comment type="cofactor">
    <cofactor evidence="1">
        <name>Mg(2+)</name>
        <dbReference type="ChEBI" id="CHEBI:18420"/>
    </cofactor>
</comment>
<dbReference type="CDD" id="cd03676">
    <property type="entry name" value="NUDIX_Tnr3_like"/>
    <property type="match status" value="1"/>
</dbReference>
<dbReference type="Proteomes" id="UP000809431">
    <property type="component" value="Unassembled WGS sequence"/>
</dbReference>
<name>A0ABS2BHS1_9NEIS</name>
<dbReference type="InterPro" id="IPR020084">
    <property type="entry name" value="NUDIX_hydrolase_CS"/>
</dbReference>
<dbReference type="InterPro" id="IPR031804">
    <property type="entry name" value="DUF4743"/>
</dbReference>
<keyword evidence="2" id="KW-0378">Hydrolase</keyword>
<organism evidence="4 5">
    <name type="scientific">Jeongeupia naejangsanensis</name>
    <dbReference type="NCBI Taxonomy" id="613195"/>
    <lineage>
        <taxon>Bacteria</taxon>
        <taxon>Pseudomonadati</taxon>
        <taxon>Pseudomonadota</taxon>
        <taxon>Betaproteobacteria</taxon>
        <taxon>Neisseriales</taxon>
        <taxon>Chitinibacteraceae</taxon>
        <taxon>Jeongeupia</taxon>
    </lineage>
</organism>
<dbReference type="EMBL" id="JAESND010000001">
    <property type="protein sequence ID" value="MBM3114623.1"/>
    <property type="molecule type" value="Genomic_DNA"/>
</dbReference>
<dbReference type="RefSeq" id="WP_203536303.1">
    <property type="nucleotide sequence ID" value="NZ_JAESND010000001.1"/>
</dbReference>
<accession>A0ABS2BHS1</accession>
<dbReference type="InterPro" id="IPR015797">
    <property type="entry name" value="NUDIX_hydrolase-like_dom_sf"/>
</dbReference>
<dbReference type="Pfam" id="PF15916">
    <property type="entry name" value="DUF4743"/>
    <property type="match status" value="1"/>
</dbReference>
<dbReference type="Gene3D" id="3.90.79.10">
    <property type="entry name" value="Nucleoside Triphosphate Pyrophosphohydrolase"/>
    <property type="match status" value="1"/>
</dbReference>
<dbReference type="Pfam" id="PF00293">
    <property type="entry name" value="NUDIX"/>
    <property type="match status" value="1"/>
</dbReference>
<protein>
    <submittedName>
        <fullName evidence="4">DUF4743 domain-containing protein</fullName>
    </submittedName>
</protein>